<dbReference type="EMBL" id="AMCI01006138">
    <property type="protein sequence ID" value="EJW94856.1"/>
    <property type="molecule type" value="Genomic_DNA"/>
</dbReference>
<proteinExistence type="predicted"/>
<dbReference type="Pfam" id="PF11832">
    <property type="entry name" value="DUF3352"/>
    <property type="match status" value="1"/>
</dbReference>
<dbReference type="AlphaFoldDB" id="J9FIV9"/>
<protein>
    <recommendedName>
        <fullName evidence="2">DUF3352 domain-containing protein</fullName>
    </recommendedName>
</protein>
<comment type="caution">
    <text evidence="1">The sequence shown here is derived from an EMBL/GenBank/DDBJ whole genome shotgun (WGS) entry which is preliminary data.</text>
</comment>
<sequence>MSVIVSVVMLCAAFAVYSYLRLHAADRAKDFNLYTLVPQDVMAVVETDRMADLIDEINAMQCSKDRHFLYVSELFAYLKNYLTSWVDDAPHGLSMQMNKMLISFHKPDNPMNQVLYCALGTEDASIIKAFIKKYASSSFPPKVFDYEGESIYIYPLSDGRFLAVYFTSDFLVVSFQKRLVEQVIEAYHSGTSLMSRPTFEALYASNHAHSSATVYLRMGSVDMGKDADSTRVSASLGSWAEFDLKFDENAIYCTGMSHGSDTTLTFINALRKQQPIEEFSGHQLPASTFFYNCWSFSDKSSIFAFTSKQEYAKTVYSDYIKERDREWEEFLETYGGDQVISCLFLPKDSTDLNPCAVMSVSMKNVQMAESRLRTLLYATPSEPDAPRAPRAVKAYSLYPRARAYRQYLLPRNTLLTQLTGITQSAFYTYACFYKGELLLAPDARSISAYIDTLESGEILEGMPGYEEGAGSLSPVYNYVMMANMGILSAQPESYVRLMPNFFFRHADFFKHFLVSIQFSCTDKVVYPNIVLLYK</sequence>
<accession>J9FIV9</accession>
<reference evidence="1" key="1">
    <citation type="journal article" date="2012" name="PLoS ONE">
        <title>Gene sets for utilization of primary and secondary nutrition supplies in the distal gut of endangered iberian lynx.</title>
        <authorList>
            <person name="Alcaide M."/>
            <person name="Messina E."/>
            <person name="Richter M."/>
            <person name="Bargiela R."/>
            <person name="Peplies J."/>
            <person name="Huws S.A."/>
            <person name="Newbold C.J."/>
            <person name="Golyshin P.N."/>
            <person name="Simon M.A."/>
            <person name="Lopez G."/>
            <person name="Yakimov M.M."/>
            <person name="Ferrer M."/>
        </authorList>
    </citation>
    <scope>NUCLEOTIDE SEQUENCE</scope>
</reference>
<organism evidence="1">
    <name type="scientific">gut metagenome</name>
    <dbReference type="NCBI Taxonomy" id="749906"/>
    <lineage>
        <taxon>unclassified sequences</taxon>
        <taxon>metagenomes</taxon>
        <taxon>organismal metagenomes</taxon>
    </lineage>
</organism>
<evidence type="ECO:0008006" key="2">
    <source>
        <dbReference type="Google" id="ProtNLM"/>
    </source>
</evidence>
<evidence type="ECO:0000313" key="1">
    <source>
        <dbReference type="EMBL" id="EJW94856.1"/>
    </source>
</evidence>
<gene>
    <name evidence="1" type="ORF">EVA_17034</name>
</gene>
<name>J9FIV9_9ZZZZ</name>
<dbReference type="InterPro" id="IPR021787">
    <property type="entry name" value="DUF3352"/>
</dbReference>